<feature type="transmembrane region" description="Helical" evidence="1">
    <location>
        <begin position="323"/>
        <end position="349"/>
    </location>
</feature>
<keyword evidence="1" id="KW-1133">Transmembrane helix</keyword>
<feature type="transmembrane region" description="Helical" evidence="1">
    <location>
        <begin position="89"/>
        <end position="117"/>
    </location>
</feature>
<reference evidence="4" key="1">
    <citation type="submission" date="2013-08" db="EMBL/GenBank/DDBJ databases">
        <authorList>
            <person name="Mendez C."/>
            <person name="Richter M."/>
            <person name="Ferrer M."/>
            <person name="Sanchez J."/>
        </authorList>
    </citation>
    <scope>NUCLEOTIDE SEQUENCE</scope>
</reference>
<dbReference type="EMBL" id="AUZX01002428">
    <property type="protein sequence ID" value="EQD76627.1"/>
    <property type="molecule type" value="Genomic_DNA"/>
</dbReference>
<reference evidence="4" key="2">
    <citation type="journal article" date="2014" name="ISME J.">
        <title>Microbial stratification in low pH oxic and suboxic macroscopic growths along an acid mine drainage.</title>
        <authorList>
            <person name="Mendez-Garcia C."/>
            <person name="Mesa V."/>
            <person name="Sprenger R.R."/>
            <person name="Richter M."/>
            <person name="Diez M.S."/>
            <person name="Solano J."/>
            <person name="Bargiela R."/>
            <person name="Golyshina O.V."/>
            <person name="Manteca A."/>
            <person name="Ramos J.L."/>
            <person name="Gallego J.R."/>
            <person name="Llorente I."/>
            <person name="Martins Dos Santos V.A."/>
            <person name="Jensen O.N."/>
            <person name="Pelaez A.I."/>
            <person name="Sanchez J."/>
            <person name="Ferrer M."/>
        </authorList>
    </citation>
    <scope>NUCLEOTIDE SEQUENCE</scope>
</reference>
<feature type="transmembrane region" description="Helical" evidence="1">
    <location>
        <begin position="137"/>
        <end position="155"/>
    </location>
</feature>
<evidence type="ECO:0000259" key="3">
    <source>
        <dbReference type="Pfam" id="PF13194"/>
    </source>
</evidence>
<feature type="transmembrane region" description="Helical" evidence="1">
    <location>
        <begin position="389"/>
        <end position="408"/>
    </location>
</feature>
<dbReference type="Pfam" id="PF02308">
    <property type="entry name" value="MgtC"/>
    <property type="match status" value="1"/>
</dbReference>
<feature type="transmembrane region" description="Helical" evidence="1">
    <location>
        <begin position="194"/>
        <end position="213"/>
    </location>
</feature>
<feature type="domain" description="DUF4010" evidence="3">
    <location>
        <begin position="176"/>
        <end position="385"/>
    </location>
</feature>
<feature type="transmembrane region" description="Helical" evidence="1">
    <location>
        <begin position="225"/>
        <end position="250"/>
    </location>
</feature>
<evidence type="ECO:0000256" key="1">
    <source>
        <dbReference type="SAM" id="Phobius"/>
    </source>
</evidence>
<feature type="transmembrane region" description="Helical" evidence="1">
    <location>
        <begin position="256"/>
        <end position="279"/>
    </location>
</feature>
<dbReference type="Pfam" id="PF13194">
    <property type="entry name" value="DUF4010"/>
    <property type="match status" value="1"/>
</dbReference>
<gene>
    <name evidence="4" type="ORF">B1A_03299</name>
</gene>
<dbReference type="PANTHER" id="PTHR39084">
    <property type="entry name" value="MEMBRANE PROTEIN-RELATED"/>
    <property type="match status" value="1"/>
</dbReference>
<evidence type="ECO:0000259" key="2">
    <source>
        <dbReference type="Pfam" id="PF02308"/>
    </source>
</evidence>
<feature type="transmembrane region" description="Helical" evidence="1">
    <location>
        <begin position="361"/>
        <end position="383"/>
    </location>
</feature>
<evidence type="ECO:0000313" key="4">
    <source>
        <dbReference type="EMBL" id="EQD76627.1"/>
    </source>
</evidence>
<accession>T1C3R6</accession>
<protein>
    <submittedName>
        <fullName evidence="4">Membrane protein</fullName>
    </submittedName>
</protein>
<feature type="transmembrane region" description="Helical" evidence="1">
    <location>
        <begin position="58"/>
        <end position="77"/>
    </location>
</feature>
<dbReference type="InterPro" id="IPR025105">
    <property type="entry name" value="DUF4010"/>
</dbReference>
<feature type="domain" description="MgtC/SapB/SrpB/YhiD N-terminal" evidence="2">
    <location>
        <begin position="9"/>
        <end position="126"/>
    </location>
</feature>
<keyword evidence="1" id="KW-0812">Transmembrane</keyword>
<organism evidence="4">
    <name type="scientific">mine drainage metagenome</name>
    <dbReference type="NCBI Taxonomy" id="410659"/>
    <lineage>
        <taxon>unclassified sequences</taxon>
        <taxon>metagenomes</taxon>
        <taxon>ecological metagenomes</taxon>
    </lineage>
</organism>
<comment type="caution">
    <text evidence="4">The sequence shown here is derived from an EMBL/GenBank/DDBJ whole genome shotgun (WGS) entry which is preliminary data.</text>
</comment>
<dbReference type="InterPro" id="IPR049177">
    <property type="entry name" value="MgtC_SapB_SrpB_YhiD_N"/>
</dbReference>
<dbReference type="AlphaFoldDB" id="T1C3R6"/>
<dbReference type="PANTHER" id="PTHR39084:SF1">
    <property type="entry name" value="DUF4010 DOMAIN-CONTAINING PROTEIN"/>
    <property type="match status" value="1"/>
</dbReference>
<keyword evidence="1" id="KW-0472">Membrane</keyword>
<feature type="transmembrane region" description="Helical" evidence="1">
    <location>
        <begin position="6"/>
        <end position="24"/>
    </location>
</feature>
<feature type="transmembrane region" description="Helical" evidence="1">
    <location>
        <begin position="167"/>
        <end position="188"/>
    </location>
</feature>
<sequence>MDIAALMGLIAALGSGLLLGIERERHKGRGPRRQPLGLRSFLLAALAGAVAIRLGDAALAVTLLAAAAFALAGYLRARDDDPGLTTELALLLAVLLGALAMRAAAAAAALAVLTTLALAAKTRLHHFARRALSAEELHAGLLLAAAVLVILPLLPDRPLALLAGLNLRTLWVLALLVMAIQSLGHVALRLLGPARGLALSGFVGGFVSSTATIGAMGQRARQQPALFAACLGGALLSNIATVLQLALLVGALAPELLLHLSLPLLAAGVAALLAAAIALRRGAARVERAALPLRRRPFDPRHALGFALLVSAVLLGADAARRALGATGALLAATAAGLADAHAAAVSVAQLTVDGHLSSGLAPVAVLAAFSSNALSKCAAAWIAGGLRFAAPLAAAQAAIIGAAWAAWRIVGA</sequence>
<feature type="transmembrane region" description="Helical" evidence="1">
    <location>
        <begin position="36"/>
        <end position="52"/>
    </location>
</feature>
<proteinExistence type="predicted"/>
<name>T1C3R6_9ZZZZ</name>